<dbReference type="Proteomes" id="UP000054018">
    <property type="component" value="Unassembled WGS sequence"/>
</dbReference>
<sequence>MPVGETTGPLPVDAPRWTVLIISGYRFSHTITISTLHLFPKNDHAFASLCDMSMDAV</sequence>
<accession>A0A0C9YY24</accession>
<evidence type="ECO:0000313" key="2">
    <source>
        <dbReference type="Proteomes" id="UP000054018"/>
    </source>
</evidence>
<proteinExistence type="predicted"/>
<evidence type="ECO:0000313" key="1">
    <source>
        <dbReference type="EMBL" id="KIK12833.1"/>
    </source>
</evidence>
<dbReference type="HOGENOM" id="CLU_3002151_0_0_1"/>
<gene>
    <name evidence="1" type="ORF">PISMIDRAFT_689148</name>
</gene>
<organism evidence="1 2">
    <name type="scientific">Pisolithus microcarpus 441</name>
    <dbReference type="NCBI Taxonomy" id="765257"/>
    <lineage>
        <taxon>Eukaryota</taxon>
        <taxon>Fungi</taxon>
        <taxon>Dikarya</taxon>
        <taxon>Basidiomycota</taxon>
        <taxon>Agaricomycotina</taxon>
        <taxon>Agaricomycetes</taxon>
        <taxon>Agaricomycetidae</taxon>
        <taxon>Boletales</taxon>
        <taxon>Sclerodermatineae</taxon>
        <taxon>Pisolithaceae</taxon>
        <taxon>Pisolithus</taxon>
    </lineage>
</organism>
<dbReference type="EMBL" id="KN834043">
    <property type="protein sequence ID" value="KIK12833.1"/>
    <property type="molecule type" value="Genomic_DNA"/>
</dbReference>
<protein>
    <submittedName>
        <fullName evidence="1">Uncharacterized protein</fullName>
    </submittedName>
</protein>
<name>A0A0C9YY24_9AGAM</name>
<reference evidence="2" key="2">
    <citation type="submission" date="2015-01" db="EMBL/GenBank/DDBJ databases">
        <title>Evolutionary Origins and Diversification of the Mycorrhizal Mutualists.</title>
        <authorList>
            <consortium name="DOE Joint Genome Institute"/>
            <consortium name="Mycorrhizal Genomics Consortium"/>
            <person name="Kohler A."/>
            <person name="Kuo A."/>
            <person name="Nagy L.G."/>
            <person name="Floudas D."/>
            <person name="Copeland A."/>
            <person name="Barry K.W."/>
            <person name="Cichocki N."/>
            <person name="Veneault-Fourrey C."/>
            <person name="LaButti K."/>
            <person name="Lindquist E.A."/>
            <person name="Lipzen A."/>
            <person name="Lundell T."/>
            <person name="Morin E."/>
            <person name="Murat C."/>
            <person name="Riley R."/>
            <person name="Ohm R."/>
            <person name="Sun H."/>
            <person name="Tunlid A."/>
            <person name="Henrissat B."/>
            <person name="Grigoriev I.V."/>
            <person name="Hibbett D.S."/>
            <person name="Martin F."/>
        </authorList>
    </citation>
    <scope>NUCLEOTIDE SEQUENCE [LARGE SCALE GENOMIC DNA]</scope>
    <source>
        <strain evidence="2">441</strain>
    </source>
</reference>
<feature type="non-terminal residue" evidence="1">
    <location>
        <position position="57"/>
    </location>
</feature>
<keyword evidence="2" id="KW-1185">Reference proteome</keyword>
<dbReference type="AlphaFoldDB" id="A0A0C9YY24"/>
<reference evidence="1 2" key="1">
    <citation type="submission" date="2014-04" db="EMBL/GenBank/DDBJ databases">
        <authorList>
            <consortium name="DOE Joint Genome Institute"/>
            <person name="Kuo A."/>
            <person name="Kohler A."/>
            <person name="Costa M.D."/>
            <person name="Nagy L.G."/>
            <person name="Floudas D."/>
            <person name="Copeland A."/>
            <person name="Barry K.W."/>
            <person name="Cichocki N."/>
            <person name="Veneault-Fourrey C."/>
            <person name="LaButti K."/>
            <person name="Lindquist E.A."/>
            <person name="Lipzen A."/>
            <person name="Lundell T."/>
            <person name="Morin E."/>
            <person name="Murat C."/>
            <person name="Sun H."/>
            <person name="Tunlid A."/>
            <person name="Henrissat B."/>
            <person name="Grigoriev I.V."/>
            <person name="Hibbett D.S."/>
            <person name="Martin F."/>
            <person name="Nordberg H.P."/>
            <person name="Cantor M.N."/>
            <person name="Hua S.X."/>
        </authorList>
    </citation>
    <scope>NUCLEOTIDE SEQUENCE [LARGE SCALE GENOMIC DNA]</scope>
    <source>
        <strain evidence="1 2">441</strain>
    </source>
</reference>